<dbReference type="EnsemblProtists" id="PYU1_T013941">
    <property type="protein sequence ID" value="PYU1_T013941"/>
    <property type="gene ID" value="PYU1_G013912"/>
</dbReference>
<keyword evidence="5" id="KW-0808">Transferase</keyword>
<dbReference type="AlphaFoldDB" id="K3X9P2"/>
<evidence type="ECO:0000259" key="8">
    <source>
        <dbReference type="PROSITE" id="PS51186"/>
    </source>
</evidence>
<dbReference type="CDD" id="cd04301">
    <property type="entry name" value="NAT_SF"/>
    <property type="match status" value="1"/>
</dbReference>
<dbReference type="HOGENOM" id="CLU_587433_0_0_1"/>
<dbReference type="EC" id="2.1.1.233" evidence="3"/>
<dbReference type="InterPro" id="IPR016651">
    <property type="entry name" value="LCMT1"/>
</dbReference>
<name>K3X9P2_GLOUD</name>
<keyword evidence="10" id="KW-1185">Reference proteome</keyword>
<sequence length="490" mass="54566">MAAKAQSNGLHGTSDHNVTETAFDAVKCKLSAVTQQYFADDFLHHFVKKPSRRIPLIHRGYYLRHLAITQCVDLFLSNHSSRVQIVSLGAGFDTLFFRLMQQSRRDISFAEVDCQGIVDAKKDILLNDATFAELFTPDGKNVTPDGGAAAVALQCSVDAQQSTYSLISCDLGDATRIKASLVAAGVDPSLPTLVIAECVVSYLDPTRGTELLQWLSEWFADATAVIYDPFALNDAFGETLQRYFAVKGCELRSLREFQDANDHYRRFLSLAKWETCRIMDMNAIYEGCTDVREKQRLSTLERMVARALHVPPEAAAVSNAIIRTFQKCDLRAVQELFETTHLEYKSKAVKKFVANRVHSGDMANVYRSFMQTSSSSSSCFWVAEIDGVIVGCIGVKPAVAVPESTHLDLSTAELCRLSVDAKHRRHRIASALVAVLEDFVRASSMYTRISLETIGAMDAAQKLYVALQYEEIARETYQSFSLVQFQKLLT</sequence>
<dbReference type="InterPro" id="IPR029063">
    <property type="entry name" value="SAM-dependent_MTases_sf"/>
</dbReference>
<reference evidence="10" key="1">
    <citation type="journal article" date="2010" name="Genome Biol.">
        <title>Genome sequence of the necrotrophic plant pathogen Pythium ultimum reveals original pathogenicity mechanisms and effector repertoire.</title>
        <authorList>
            <person name="Levesque C.A."/>
            <person name="Brouwer H."/>
            <person name="Cano L."/>
            <person name="Hamilton J.P."/>
            <person name="Holt C."/>
            <person name="Huitema E."/>
            <person name="Raffaele S."/>
            <person name="Robideau G.P."/>
            <person name="Thines M."/>
            <person name="Win J."/>
            <person name="Zerillo M.M."/>
            <person name="Beakes G.W."/>
            <person name="Boore J.L."/>
            <person name="Busam D."/>
            <person name="Dumas B."/>
            <person name="Ferriera S."/>
            <person name="Fuerstenberg S.I."/>
            <person name="Gachon C.M."/>
            <person name="Gaulin E."/>
            <person name="Govers F."/>
            <person name="Grenville-Briggs L."/>
            <person name="Horner N."/>
            <person name="Hostetler J."/>
            <person name="Jiang R.H."/>
            <person name="Johnson J."/>
            <person name="Krajaejun T."/>
            <person name="Lin H."/>
            <person name="Meijer H.J."/>
            <person name="Moore B."/>
            <person name="Morris P."/>
            <person name="Phuntmart V."/>
            <person name="Puiu D."/>
            <person name="Shetty J."/>
            <person name="Stajich J.E."/>
            <person name="Tripathy S."/>
            <person name="Wawra S."/>
            <person name="van West P."/>
            <person name="Whitty B.R."/>
            <person name="Coutinho P.M."/>
            <person name="Henrissat B."/>
            <person name="Martin F."/>
            <person name="Thomas P.D."/>
            <person name="Tyler B.M."/>
            <person name="De Vries R.P."/>
            <person name="Kamoun S."/>
            <person name="Yandell M."/>
            <person name="Tisserat N."/>
            <person name="Buell C.R."/>
        </authorList>
    </citation>
    <scope>NUCLEOTIDE SEQUENCE</scope>
    <source>
        <strain evidence="10">DAOM:BR144</strain>
    </source>
</reference>
<evidence type="ECO:0000256" key="4">
    <source>
        <dbReference type="ARBA" id="ARBA00022603"/>
    </source>
</evidence>
<comment type="catalytic activity">
    <reaction evidence="1">
        <text>[phosphatase 2A protein]-C-terminal L-leucine + S-adenosyl-L-methionine = [phosphatase 2A protein]-C-terminal L-leucine methyl ester + S-adenosyl-L-homocysteine</text>
        <dbReference type="Rhea" id="RHEA:48544"/>
        <dbReference type="Rhea" id="RHEA-COMP:12134"/>
        <dbReference type="Rhea" id="RHEA-COMP:12135"/>
        <dbReference type="ChEBI" id="CHEBI:57856"/>
        <dbReference type="ChEBI" id="CHEBI:59789"/>
        <dbReference type="ChEBI" id="CHEBI:90516"/>
        <dbReference type="ChEBI" id="CHEBI:90517"/>
        <dbReference type="EC" id="2.1.1.233"/>
    </reaction>
</comment>
<reference evidence="10" key="2">
    <citation type="submission" date="2010-04" db="EMBL/GenBank/DDBJ databases">
        <authorList>
            <person name="Buell R."/>
            <person name="Hamilton J."/>
            <person name="Hostetler J."/>
        </authorList>
    </citation>
    <scope>NUCLEOTIDE SEQUENCE [LARGE SCALE GENOMIC DNA]</scope>
    <source>
        <strain evidence="10">DAOM:BR144</strain>
    </source>
</reference>
<keyword evidence="6" id="KW-0949">S-adenosyl-L-methionine</keyword>
<proteinExistence type="inferred from homology"/>
<dbReference type="EMBL" id="GL376578">
    <property type="status" value="NOT_ANNOTATED_CDS"/>
    <property type="molecule type" value="Genomic_DNA"/>
</dbReference>
<evidence type="ECO:0000256" key="3">
    <source>
        <dbReference type="ARBA" id="ARBA00012834"/>
    </source>
</evidence>
<dbReference type="PROSITE" id="PS51186">
    <property type="entry name" value="GNAT"/>
    <property type="match status" value="1"/>
</dbReference>
<comment type="similarity">
    <text evidence="2">Belongs to the methyltransferase superfamily. LCMT family.</text>
</comment>
<dbReference type="InParanoid" id="K3X9P2"/>
<evidence type="ECO:0000256" key="6">
    <source>
        <dbReference type="ARBA" id="ARBA00022691"/>
    </source>
</evidence>
<accession>K3X9P2</accession>
<dbReference type="PANTHER" id="PTHR13600:SF21">
    <property type="entry name" value="LEUCINE CARBOXYL METHYLTRANSFERASE 1"/>
    <property type="match status" value="1"/>
</dbReference>
<evidence type="ECO:0000313" key="9">
    <source>
        <dbReference type="EnsemblProtists" id="PYU1_T013941"/>
    </source>
</evidence>
<evidence type="ECO:0000256" key="7">
    <source>
        <dbReference type="ARBA" id="ARBA00032526"/>
    </source>
</evidence>
<keyword evidence="4" id="KW-0489">Methyltransferase</keyword>
<feature type="domain" description="N-acetyltransferase" evidence="8">
    <location>
        <begin position="320"/>
        <end position="490"/>
    </location>
</feature>
<dbReference type="Gene3D" id="3.40.630.30">
    <property type="match status" value="1"/>
</dbReference>
<dbReference type="VEuPathDB" id="FungiDB:PYU1_G013912"/>
<protein>
    <recommendedName>
        <fullName evidence="3">[phosphatase 2A protein]-leucine-carboxy methyltransferase</fullName>
        <ecNumber evidence="3">2.1.1.233</ecNumber>
    </recommendedName>
    <alternativeName>
        <fullName evidence="7">[Phosphatase 2A protein]-leucine-carboxy methyltransferase 1</fullName>
    </alternativeName>
</protein>
<evidence type="ECO:0000313" key="10">
    <source>
        <dbReference type="Proteomes" id="UP000019132"/>
    </source>
</evidence>
<evidence type="ECO:0000256" key="5">
    <source>
        <dbReference type="ARBA" id="ARBA00022679"/>
    </source>
</evidence>
<dbReference type="SUPFAM" id="SSF53335">
    <property type="entry name" value="S-adenosyl-L-methionine-dependent methyltransferases"/>
    <property type="match status" value="1"/>
</dbReference>
<dbReference type="Gene3D" id="3.40.50.150">
    <property type="entry name" value="Vaccinia Virus protein VP39"/>
    <property type="match status" value="1"/>
</dbReference>
<dbReference type="GO" id="GO:0032259">
    <property type="term" value="P:methylation"/>
    <property type="evidence" value="ECO:0007669"/>
    <property type="project" value="UniProtKB-KW"/>
</dbReference>
<dbReference type="GO" id="GO:0018423">
    <property type="term" value="F:protein C-terminal leucine carboxyl O-methyltransferase activity"/>
    <property type="evidence" value="ECO:0007669"/>
    <property type="project" value="UniProtKB-EC"/>
</dbReference>
<dbReference type="SUPFAM" id="SSF55729">
    <property type="entry name" value="Acyl-CoA N-acyltransferases (Nat)"/>
    <property type="match status" value="1"/>
</dbReference>
<dbReference type="InterPro" id="IPR000182">
    <property type="entry name" value="GNAT_dom"/>
</dbReference>
<dbReference type="InterPro" id="IPR007213">
    <property type="entry name" value="Ppm1/Ppm2/Tcmp"/>
</dbReference>
<dbReference type="eggNOG" id="KOG2918">
    <property type="taxonomic scope" value="Eukaryota"/>
</dbReference>
<organism evidence="9 10">
    <name type="scientific">Globisporangium ultimum (strain ATCC 200006 / CBS 805.95 / DAOM BR144)</name>
    <name type="common">Pythium ultimum</name>
    <dbReference type="NCBI Taxonomy" id="431595"/>
    <lineage>
        <taxon>Eukaryota</taxon>
        <taxon>Sar</taxon>
        <taxon>Stramenopiles</taxon>
        <taxon>Oomycota</taxon>
        <taxon>Peronosporomycetes</taxon>
        <taxon>Pythiales</taxon>
        <taxon>Pythiaceae</taxon>
        <taxon>Globisporangium</taxon>
    </lineage>
</organism>
<reference evidence="9" key="3">
    <citation type="submission" date="2015-02" db="UniProtKB">
        <authorList>
            <consortium name="EnsemblProtists"/>
        </authorList>
    </citation>
    <scope>IDENTIFICATION</scope>
    <source>
        <strain evidence="9">DAOM BR144</strain>
    </source>
</reference>
<dbReference type="OMA" id="NAHYAIY"/>
<dbReference type="Pfam" id="PF04072">
    <property type="entry name" value="LCM"/>
    <property type="match status" value="1"/>
</dbReference>
<evidence type="ECO:0000256" key="1">
    <source>
        <dbReference type="ARBA" id="ARBA00000724"/>
    </source>
</evidence>
<dbReference type="Pfam" id="PF00583">
    <property type="entry name" value="Acetyltransf_1"/>
    <property type="match status" value="1"/>
</dbReference>
<dbReference type="STRING" id="431595.K3X9P2"/>
<evidence type="ECO:0000256" key="2">
    <source>
        <dbReference type="ARBA" id="ARBA00010703"/>
    </source>
</evidence>
<dbReference type="InterPro" id="IPR016181">
    <property type="entry name" value="Acyl_CoA_acyltransferase"/>
</dbReference>
<dbReference type="PANTHER" id="PTHR13600">
    <property type="entry name" value="LEUCINE CARBOXYL METHYLTRANSFERASE"/>
    <property type="match status" value="1"/>
</dbReference>
<dbReference type="GO" id="GO:0016747">
    <property type="term" value="F:acyltransferase activity, transferring groups other than amino-acyl groups"/>
    <property type="evidence" value="ECO:0007669"/>
    <property type="project" value="InterPro"/>
</dbReference>
<dbReference type="Proteomes" id="UP000019132">
    <property type="component" value="Unassembled WGS sequence"/>
</dbReference>